<evidence type="ECO:0000313" key="5">
    <source>
        <dbReference type="EMBL" id="MFB9888008.1"/>
    </source>
</evidence>
<dbReference type="EMBL" id="JBHLZN010000008">
    <property type="protein sequence ID" value="MFB9888008.1"/>
    <property type="molecule type" value="Genomic_DNA"/>
</dbReference>
<dbReference type="PROSITE" id="PS50810">
    <property type="entry name" value="FRATAXIN_2"/>
    <property type="match status" value="1"/>
</dbReference>
<organism evidence="5 6">
    <name type="scientific">Balneatrix alpica</name>
    <dbReference type="NCBI Taxonomy" id="75684"/>
    <lineage>
        <taxon>Bacteria</taxon>
        <taxon>Pseudomonadati</taxon>
        <taxon>Pseudomonadota</taxon>
        <taxon>Gammaproteobacteria</taxon>
        <taxon>Oceanospirillales</taxon>
        <taxon>Balneatrichaceae</taxon>
        <taxon>Balneatrix</taxon>
    </lineage>
</organism>
<sequence>MTESEFHDQVDATLEAIEAVLDDASTDLDVSLNGGVLTIICENGSRLILTRQTPVKQLWLATKADGIHFDWDGEQWRDGQGRTLQQVFSQAFTEQAGESLDFSHC</sequence>
<dbReference type="HAMAP" id="MF_00142">
    <property type="entry name" value="CyaY"/>
    <property type="match status" value="1"/>
</dbReference>
<accession>A0ABV5ZFF4</accession>
<dbReference type="Gene3D" id="3.30.920.10">
    <property type="entry name" value="Frataxin/CyaY"/>
    <property type="match status" value="1"/>
</dbReference>
<keyword evidence="3 4" id="KW-0408">Iron</keyword>
<dbReference type="Pfam" id="PF01491">
    <property type="entry name" value="Frataxin_Cyay"/>
    <property type="match status" value="1"/>
</dbReference>
<keyword evidence="2 4" id="KW-0479">Metal-binding</keyword>
<dbReference type="PANTHER" id="PTHR16821">
    <property type="entry name" value="FRATAXIN"/>
    <property type="match status" value="1"/>
</dbReference>
<evidence type="ECO:0000256" key="3">
    <source>
        <dbReference type="ARBA" id="ARBA00023004"/>
    </source>
</evidence>
<evidence type="ECO:0000256" key="4">
    <source>
        <dbReference type="HAMAP-Rule" id="MF_00142"/>
    </source>
</evidence>
<dbReference type="SUPFAM" id="SSF55387">
    <property type="entry name" value="Frataxin/Nqo15-like"/>
    <property type="match status" value="1"/>
</dbReference>
<dbReference type="RefSeq" id="WP_027312938.1">
    <property type="nucleotide sequence ID" value="NZ_JBHLZN010000008.1"/>
</dbReference>
<evidence type="ECO:0000256" key="1">
    <source>
        <dbReference type="ARBA" id="ARBA00008183"/>
    </source>
</evidence>
<reference evidence="5 6" key="1">
    <citation type="submission" date="2024-09" db="EMBL/GenBank/DDBJ databases">
        <authorList>
            <person name="Sun Q."/>
            <person name="Mori K."/>
        </authorList>
    </citation>
    <scope>NUCLEOTIDE SEQUENCE [LARGE SCALE GENOMIC DNA]</scope>
    <source>
        <strain evidence="5 6">ATCC 51285</strain>
    </source>
</reference>
<dbReference type="InterPro" id="IPR036524">
    <property type="entry name" value="Frataxin/CyaY_sf"/>
</dbReference>
<name>A0ABV5ZFF4_9GAMM</name>
<dbReference type="NCBIfam" id="TIGR03421">
    <property type="entry name" value="FeS_CyaY"/>
    <property type="match status" value="1"/>
</dbReference>
<proteinExistence type="inferred from homology"/>
<dbReference type="PANTHER" id="PTHR16821:SF2">
    <property type="entry name" value="FRATAXIN, MITOCHONDRIAL"/>
    <property type="match status" value="1"/>
</dbReference>
<comment type="caution">
    <text evidence="5">The sequence shown here is derived from an EMBL/GenBank/DDBJ whole genome shotgun (WGS) entry which is preliminary data.</text>
</comment>
<dbReference type="InterPro" id="IPR047584">
    <property type="entry name" value="CyaY"/>
</dbReference>
<evidence type="ECO:0000256" key="2">
    <source>
        <dbReference type="ARBA" id="ARBA00022723"/>
    </source>
</evidence>
<dbReference type="InterPro" id="IPR002908">
    <property type="entry name" value="Frataxin/CyaY"/>
</dbReference>
<evidence type="ECO:0000313" key="6">
    <source>
        <dbReference type="Proteomes" id="UP001589628"/>
    </source>
</evidence>
<dbReference type="Proteomes" id="UP001589628">
    <property type="component" value="Unassembled WGS sequence"/>
</dbReference>
<keyword evidence="6" id="KW-1185">Reference proteome</keyword>
<comment type="function">
    <text evidence="4">Involved in iron-sulfur (Fe-S) cluster assembly. May act as a regulator of Fe-S biogenesis.</text>
</comment>
<dbReference type="SMART" id="SM01219">
    <property type="entry name" value="Frataxin_Cyay"/>
    <property type="match status" value="1"/>
</dbReference>
<comment type="similarity">
    <text evidence="1 4">Belongs to the frataxin family.</text>
</comment>
<gene>
    <name evidence="4 5" type="primary">cyaY</name>
    <name evidence="5" type="ORF">ACFFLH_16450</name>
</gene>
<protein>
    <recommendedName>
        <fullName evidence="4">Iron-sulfur cluster assembly protein CyaY</fullName>
    </recommendedName>
</protein>